<protein>
    <recommendedName>
        <fullName evidence="3">Single-stranded DNA-binding protein</fullName>
    </recommendedName>
</protein>
<keyword evidence="2" id="KW-1185">Reference proteome</keyword>
<dbReference type="Proteomes" id="UP001500665">
    <property type="component" value="Unassembled WGS sequence"/>
</dbReference>
<evidence type="ECO:0000313" key="1">
    <source>
        <dbReference type="EMBL" id="GAA0967345.1"/>
    </source>
</evidence>
<sequence length="145" mass="15529">MALNLVDIPVQGGGWFKPADNKGAHAILIEVHSYEANRPTPNGPKNSALCDVTVFRTAEDLLNGTPQVAKGQRIEQTVLARDLETVVSGATIVTLDQIPPRKPGAHPAWVWRQITDPSIRQGIVAYASRRDAAAEAALAAAPDFD</sequence>
<accession>A0ABP4CEE6</accession>
<comment type="caution">
    <text evidence="1">The sequence shown here is derived from an EMBL/GenBank/DDBJ whole genome shotgun (WGS) entry which is preliminary data.</text>
</comment>
<evidence type="ECO:0008006" key="3">
    <source>
        <dbReference type="Google" id="ProtNLM"/>
    </source>
</evidence>
<reference evidence="2" key="1">
    <citation type="journal article" date="2019" name="Int. J. Syst. Evol. Microbiol.">
        <title>The Global Catalogue of Microorganisms (GCM) 10K type strain sequencing project: providing services to taxonomists for standard genome sequencing and annotation.</title>
        <authorList>
            <consortium name="The Broad Institute Genomics Platform"/>
            <consortium name="The Broad Institute Genome Sequencing Center for Infectious Disease"/>
            <person name="Wu L."/>
            <person name="Ma J."/>
        </authorList>
    </citation>
    <scope>NUCLEOTIDE SEQUENCE [LARGE SCALE GENOMIC DNA]</scope>
    <source>
        <strain evidence="2">JCM 10696</strain>
    </source>
</reference>
<proteinExistence type="predicted"/>
<dbReference type="EMBL" id="BAAAHH010000049">
    <property type="protein sequence ID" value="GAA0967345.1"/>
    <property type="molecule type" value="Genomic_DNA"/>
</dbReference>
<organism evidence="1 2">
    <name type="scientific">Actinocorallia libanotica</name>
    <dbReference type="NCBI Taxonomy" id="46162"/>
    <lineage>
        <taxon>Bacteria</taxon>
        <taxon>Bacillati</taxon>
        <taxon>Actinomycetota</taxon>
        <taxon>Actinomycetes</taxon>
        <taxon>Streptosporangiales</taxon>
        <taxon>Thermomonosporaceae</taxon>
        <taxon>Actinocorallia</taxon>
    </lineage>
</organism>
<evidence type="ECO:0000313" key="2">
    <source>
        <dbReference type="Proteomes" id="UP001500665"/>
    </source>
</evidence>
<dbReference type="RefSeq" id="WP_344246555.1">
    <property type="nucleotide sequence ID" value="NZ_BAAAHH010000049.1"/>
</dbReference>
<name>A0ABP4CEE6_9ACTN</name>
<gene>
    <name evidence="1" type="ORF">GCM10009550_71090</name>
</gene>